<dbReference type="SMART" id="SM00054">
    <property type="entry name" value="EFh"/>
    <property type="match status" value="2"/>
</dbReference>
<organism evidence="4 5">
    <name type="scientific">Trichinella pseudospiralis</name>
    <name type="common">Parasitic roundworm</name>
    <dbReference type="NCBI Taxonomy" id="6337"/>
    <lineage>
        <taxon>Eukaryota</taxon>
        <taxon>Metazoa</taxon>
        <taxon>Ecdysozoa</taxon>
        <taxon>Nematoda</taxon>
        <taxon>Enoplea</taxon>
        <taxon>Dorylaimia</taxon>
        <taxon>Trichinellida</taxon>
        <taxon>Trichinellidae</taxon>
        <taxon>Trichinella</taxon>
    </lineage>
</organism>
<evidence type="ECO:0000313" key="4">
    <source>
        <dbReference type="EMBL" id="KRZ31997.1"/>
    </source>
</evidence>
<dbReference type="PROSITE" id="PS50222">
    <property type="entry name" value="EF_HAND_2"/>
    <property type="match status" value="2"/>
</dbReference>
<feature type="domain" description="EF-hand" evidence="3">
    <location>
        <begin position="135"/>
        <end position="170"/>
    </location>
</feature>
<dbReference type="InterPro" id="IPR050230">
    <property type="entry name" value="CALM/Myosin/TropC-like"/>
</dbReference>
<keyword evidence="2" id="KW-0106">Calcium</keyword>
<accession>A0A0V1JAU0</accession>
<feature type="domain" description="EF-hand" evidence="3">
    <location>
        <begin position="171"/>
        <end position="206"/>
    </location>
</feature>
<comment type="caution">
    <text evidence="4">The sequence shown here is derived from an EMBL/GenBank/DDBJ whole genome shotgun (WGS) entry which is preliminary data.</text>
</comment>
<evidence type="ECO:0000259" key="3">
    <source>
        <dbReference type="PROSITE" id="PS50222"/>
    </source>
</evidence>
<dbReference type="PANTHER" id="PTHR23048:SF0">
    <property type="entry name" value="CALMODULIN LIKE 3"/>
    <property type="match status" value="1"/>
</dbReference>
<dbReference type="Gene3D" id="1.10.238.10">
    <property type="entry name" value="EF-hand"/>
    <property type="match status" value="1"/>
</dbReference>
<dbReference type="PANTHER" id="PTHR23048">
    <property type="entry name" value="MYOSIN LIGHT CHAIN 1, 3"/>
    <property type="match status" value="1"/>
</dbReference>
<evidence type="ECO:0000256" key="1">
    <source>
        <dbReference type="ARBA" id="ARBA00022737"/>
    </source>
</evidence>
<dbReference type="GO" id="GO:0005509">
    <property type="term" value="F:calcium ion binding"/>
    <property type="evidence" value="ECO:0007669"/>
    <property type="project" value="InterPro"/>
</dbReference>
<evidence type="ECO:0000313" key="5">
    <source>
        <dbReference type="Proteomes" id="UP000054826"/>
    </source>
</evidence>
<gene>
    <name evidence="4" type="primary">cam1</name>
    <name evidence="4" type="ORF">T4C_5531</name>
</gene>
<dbReference type="PROSITE" id="PS00018">
    <property type="entry name" value="EF_HAND_1"/>
    <property type="match status" value="2"/>
</dbReference>
<keyword evidence="1" id="KW-0677">Repeat</keyword>
<dbReference type="CDD" id="cd00051">
    <property type="entry name" value="EFh"/>
    <property type="match status" value="1"/>
</dbReference>
<sequence length="230" mass="26076">MATASTSTVDSSQTMMEMLKSVSGSFPQMRRDACPMRRSVPWSGCQWRRCSHGRRFQHQNAPPWNTPFSGRTVACSARNCRRWFLFYDNFLFSTNVICNNMTNYKKNFFSNSTGTEEVDFDALFPLMTCEVESDEERMELKETFKIFDRDGDGYITAEELKNVLEDLGDPVSDEEVLAILTSTDNDKDGLISFEDFQAVWTSCCVTKHEASVSSKSKFSKKTASPSSPAL</sequence>
<protein>
    <submittedName>
        <fullName evidence="4">Calmodulin</fullName>
    </submittedName>
</protein>
<dbReference type="FunFam" id="1.10.238.10:FF:000001">
    <property type="entry name" value="Calmodulin 1"/>
    <property type="match status" value="1"/>
</dbReference>
<dbReference type="InterPro" id="IPR011992">
    <property type="entry name" value="EF-hand-dom_pair"/>
</dbReference>
<reference evidence="4 5" key="1">
    <citation type="submission" date="2015-01" db="EMBL/GenBank/DDBJ databases">
        <title>Evolution of Trichinella species and genotypes.</title>
        <authorList>
            <person name="Korhonen P.K."/>
            <person name="Edoardo P."/>
            <person name="Giuseppe L.R."/>
            <person name="Gasser R.B."/>
        </authorList>
    </citation>
    <scope>NUCLEOTIDE SEQUENCE [LARGE SCALE GENOMIC DNA]</scope>
    <source>
        <strain evidence="4">ISS176</strain>
    </source>
</reference>
<dbReference type="GO" id="GO:0016460">
    <property type="term" value="C:myosin II complex"/>
    <property type="evidence" value="ECO:0007669"/>
    <property type="project" value="TreeGrafter"/>
</dbReference>
<proteinExistence type="predicted"/>
<name>A0A0V1JAU0_TRIPS</name>
<dbReference type="InterPro" id="IPR018247">
    <property type="entry name" value="EF_Hand_1_Ca_BS"/>
</dbReference>
<dbReference type="Pfam" id="PF13499">
    <property type="entry name" value="EF-hand_7"/>
    <property type="match status" value="1"/>
</dbReference>
<evidence type="ECO:0000256" key="2">
    <source>
        <dbReference type="ARBA" id="ARBA00022837"/>
    </source>
</evidence>
<dbReference type="SUPFAM" id="SSF47473">
    <property type="entry name" value="EF-hand"/>
    <property type="match status" value="1"/>
</dbReference>
<dbReference type="InterPro" id="IPR002048">
    <property type="entry name" value="EF_hand_dom"/>
</dbReference>
<dbReference type="EMBL" id="JYDV01000114">
    <property type="protein sequence ID" value="KRZ31997.1"/>
    <property type="molecule type" value="Genomic_DNA"/>
</dbReference>
<dbReference type="Proteomes" id="UP000054826">
    <property type="component" value="Unassembled WGS sequence"/>
</dbReference>
<dbReference type="AlphaFoldDB" id="A0A0V1JAU0"/>